<evidence type="ECO:0000313" key="14">
    <source>
        <dbReference type="Proteomes" id="UP001302676"/>
    </source>
</evidence>
<evidence type="ECO:0000256" key="10">
    <source>
        <dbReference type="SAM" id="MobiDB-lite"/>
    </source>
</evidence>
<dbReference type="PROSITE" id="PS50089">
    <property type="entry name" value="ZF_RING_2"/>
    <property type="match status" value="1"/>
</dbReference>
<protein>
    <recommendedName>
        <fullName evidence="2">RBR-type E3 ubiquitin transferase</fullName>
        <ecNumber evidence="2">2.3.2.31</ecNumber>
    </recommendedName>
</protein>
<dbReference type="Gene3D" id="1.20.120.1750">
    <property type="match status" value="1"/>
</dbReference>
<feature type="compositionally biased region" description="Basic and acidic residues" evidence="10">
    <location>
        <begin position="32"/>
        <end position="46"/>
    </location>
</feature>
<gene>
    <name evidence="13" type="ORF">C8A04DRAFT_10567</name>
</gene>
<dbReference type="InterPro" id="IPR044066">
    <property type="entry name" value="TRIAD_supradom"/>
</dbReference>
<dbReference type="PANTHER" id="PTHR11685">
    <property type="entry name" value="RBR FAMILY RING FINGER AND IBR DOMAIN-CONTAINING"/>
    <property type="match status" value="1"/>
</dbReference>
<proteinExistence type="predicted"/>
<dbReference type="InterPro" id="IPR031127">
    <property type="entry name" value="E3_UB_ligase_RBR"/>
</dbReference>
<evidence type="ECO:0000256" key="9">
    <source>
        <dbReference type="PROSITE-ProRule" id="PRU00175"/>
    </source>
</evidence>
<evidence type="ECO:0000256" key="2">
    <source>
        <dbReference type="ARBA" id="ARBA00012251"/>
    </source>
</evidence>
<evidence type="ECO:0000259" key="12">
    <source>
        <dbReference type="PROSITE" id="PS51873"/>
    </source>
</evidence>
<feature type="domain" description="RING-type" evidence="12">
    <location>
        <begin position="458"/>
        <end position="672"/>
    </location>
</feature>
<feature type="compositionally biased region" description="Low complexity" evidence="10">
    <location>
        <begin position="89"/>
        <end position="103"/>
    </location>
</feature>
<keyword evidence="5" id="KW-0677">Repeat</keyword>
<feature type="region of interest" description="Disordered" evidence="10">
    <location>
        <begin position="382"/>
        <end position="405"/>
    </location>
</feature>
<feature type="non-terminal residue" evidence="13">
    <location>
        <position position="672"/>
    </location>
</feature>
<evidence type="ECO:0000256" key="1">
    <source>
        <dbReference type="ARBA" id="ARBA00001798"/>
    </source>
</evidence>
<dbReference type="InterPro" id="IPR002867">
    <property type="entry name" value="IBR_dom"/>
</dbReference>
<keyword evidence="6 9" id="KW-0863">Zinc-finger</keyword>
<dbReference type="Proteomes" id="UP001302676">
    <property type="component" value="Unassembled WGS sequence"/>
</dbReference>
<evidence type="ECO:0000256" key="7">
    <source>
        <dbReference type="ARBA" id="ARBA00022786"/>
    </source>
</evidence>
<feature type="compositionally biased region" description="Low complexity" evidence="10">
    <location>
        <begin position="65"/>
        <end position="76"/>
    </location>
</feature>
<evidence type="ECO:0000256" key="8">
    <source>
        <dbReference type="ARBA" id="ARBA00022833"/>
    </source>
</evidence>
<evidence type="ECO:0000256" key="5">
    <source>
        <dbReference type="ARBA" id="ARBA00022737"/>
    </source>
</evidence>
<dbReference type="SMART" id="SM00647">
    <property type="entry name" value="IBR"/>
    <property type="match status" value="2"/>
</dbReference>
<dbReference type="Gene3D" id="3.30.40.10">
    <property type="entry name" value="Zinc/RING finger domain, C3HC4 (zinc finger)"/>
    <property type="match status" value="1"/>
</dbReference>
<dbReference type="InterPro" id="IPR013083">
    <property type="entry name" value="Znf_RING/FYVE/PHD"/>
</dbReference>
<organism evidence="13 14">
    <name type="scientific">Dichotomopilus funicola</name>
    <dbReference type="NCBI Taxonomy" id="1934379"/>
    <lineage>
        <taxon>Eukaryota</taxon>
        <taxon>Fungi</taxon>
        <taxon>Dikarya</taxon>
        <taxon>Ascomycota</taxon>
        <taxon>Pezizomycotina</taxon>
        <taxon>Sordariomycetes</taxon>
        <taxon>Sordariomycetidae</taxon>
        <taxon>Sordariales</taxon>
        <taxon>Chaetomiaceae</taxon>
        <taxon>Dichotomopilus</taxon>
    </lineage>
</organism>
<dbReference type="GeneID" id="87813246"/>
<dbReference type="Pfam" id="PF01485">
    <property type="entry name" value="IBR"/>
    <property type="match status" value="1"/>
</dbReference>
<keyword evidence="8" id="KW-0862">Zinc</keyword>
<feature type="domain" description="RING-type" evidence="11">
    <location>
        <begin position="462"/>
        <end position="514"/>
    </location>
</feature>
<keyword evidence="7" id="KW-0833">Ubl conjugation pathway</keyword>
<dbReference type="AlphaFoldDB" id="A0AAN6V683"/>
<feature type="compositionally biased region" description="Basic and acidic residues" evidence="10">
    <location>
        <begin position="1"/>
        <end position="10"/>
    </location>
</feature>
<keyword evidence="4" id="KW-0479">Metal-binding</keyword>
<dbReference type="GO" id="GO:0016567">
    <property type="term" value="P:protein ubiquitination"/>
    <property type="evidence" value="ECO:0007669"/>
    <property type="project" value="InterPro"/>
</dbReference>
<evidence type="ECO:0000259" key="11">
    <source>
        <dbReference type="PROSITE" id="PS50089"/>
    </source>
</evidence>
<keyword evidence="3" id="KW-0808">Transferase</keyword>
<evidence type="ECO:0000256" key="3">
    <source>
        <dbReference type="ARBA" id="ARBA00022679"/>
    </source>
</evidence>
<evidence type="ECO:0000256" key="6">
    <source>
        <dbReference type="ARBA" id="ARBA00022771"/>
    </source>
</evidence>
<accession>A0AAN6V683</accession>
<dbReference type="CDD" id="cd20335">
    <property type="entry name" value="BRcat_RBR"/>
    <property type="match status" value="1"/>
</dbReference>
<dbReference type="SUPFAM" id="SSF57850">
    <property type="entry name" value="RING/U-box"/>
    <property type="match status" value="3"/>
</dbReference>
<dbReference type="CDD" id="cd22584">
    <property type="entry name" value="Rcat_RBR_unk"/>
    <property type="match status" value="1"/>
</dbReference>
<evidence type="ECO:0000256" key="4">
    <source>
        <dbReference type="ARBA" id="ARBA00022723"/>
    </source>
</evidence>
<evidence type="ECO:0000313" key="13">
    <source>
        <dbReference type="EMBL" id="KAK4145540.1"/>
    </source>
</evidence>
<dbReference type="RefSeq" id="XP_062638911.1">
    <property type="nucleotide sequence ID" value="XM_062776633.1"/>
</dbReference>
<feature type="compositionally biased region" description="Basic residues" evidence="10">
    <location>
        <begin position="104"/>
        <end position="115"/>
    </location>
</feature>
<dbReference type="Pfam" id="PF26200">
    <property type="entry name" value="Rcat_RNF216"/>
    <property type="match status" value="1"/>
</dbReference>
<feature type="region of interest" description="Disordered" evidence="10">
    <location>
        <begin position="204"/>
        <end position="238"/>
    </location>
</feature>
<dbReference type="GO" id="GO:0008270">
    <property type="term" value="F:zinc ion binding"/>
    <property type="evidence" value="ECO:0007669"/>
    <property type="project" value="UniProtKB-KW"/>
</dbReference>
<feature type="compositionally biased region" description="Low complexity" evidence="10">
    <location>
        <begin position="206"/>
        <end position="223"/>
    </location>
</feature>
<sequence>MTRERSKSRSESQGPGLASLVARLTTRRKSISRSDDERPEIHHGRPEPTGGAPIQIQVHHKPSSRSRSGSQSQSQPQPRPQSHPHSHSRSQSNSQSNSQSHSPSHPRSHTHAHTHSRPDRSPLRVLLRPLDVRYNQFALSIPRHSADVASVERHARKCYREARLSLSSSTVFQFYDGHGRELKDGDLIGGDKKEIKIWYRLWKQTPSSSSPSSPPSWKFSRPSSRSHHHPHNHTHDATNEHSLDEALTTTLLHALALPDTTLSTLRALIATHLNLADPRRVLLIPRDGMRRGRPLYGSHWSLAGVRSGWLCRWLSVDVLPRREGKVKTSGGGSGGYVVVKGAEGSGLEGREWVYYPRKGDTREKVGVERLVRLLRGRVLKGARRGGEEDDDNESVSDSHGQGWEDYGTSDIRLTLRGKPITHPQTTPLEWGATYDFSLASAALTDQFIRAEAWLLAPAAAQCSVCIEDCTLADMPGRVTARCGHLSTVCRGCLRTWLREGILGGRWDRLGCPDCGEMLDWGDIEDDNDDDTFTRYDTLITHALLSRDDTFHFCLSSGCNSGQLHEAACSQFRCVECRANWCLQHRVPWHTGETCDQYDTRTRDEARRAADRASQRAVQKLSRPCPSCRRDVHKFEGCDHITCLCGHEWCYLCAAPYRFFNGGFLTCHHAPDC</sequence>
<feature type="region of interest" description="Disordered" evidence="10">
    <location>
        <begin position="1"/>
        <end position="122"/>
    </location>
</feature>
<dbReference type="EC" id="2.3.2.31" evidence="2"/>
<dbReference type="InterPro" id="IPR001841">
    <property type="entry name" value="Znf_RING"/>
</dbReference>
<comment type="catalytic activity">
    <reaction evidence="1">
        <text>[E2 ubiquitin-conjugating enzyme]-S-ubiquitinyl-L-cysteine + [acceptor protein]-L-lysine = [E2 ubiquitin-conjugating enzyme]-L-cysteine + [acceptor protein]-N(6)-ubiquitinyl-L-lysine.</text>
        <dbReference type="EC" id="2.3.2.31"/>
    </reaction>
</comment>
<keyword evidence="14" id="KW-1185">Reference proteome</keyword>
<dbReference type="GO" id="GO:0061630">
    <property type="term" value="F:ubiquitin protein ligase activity"/>
    <property type="evidence" value="ECO:0007669"/>
    <property type="project" value="UniProtKB-EC"/>
</dbReference>
<reference evidence="13" key="1">
    <citation type="journal article" date="2023" name="Mol. Phylogenet. Evol.">
        <title>Genome-scale phylogeny and comparative genomics of the fungal order Sordariales.</title>
        <authorList>
            <person name="Hensen N."/>
            <person name="Bonometti L."/>
            <person name="Westerberg I."/>
            <person name="Brannstrom I.O."/>
            <person name="Guillou S."/>
            <person name="Cros-Aarteil S."/>
            <person name="Calhoun S."/>
            <person name="Haridas S."/>
            <person name="Kuo A."/>
            <person name="Mondo S."/>
            <person name="Pangilinan J."/>
            <person name="Riley R."/>
            <person name="LaButti K."/>
            <person name="Andreopoulos B."/>
            <person name="Lipzen A."/>
            <person name="Chen C."/>
            <person name="Yan M."/>
            <person name="Daum C."/>
            <person name="Ng V."/>
            <person name="Clum A."/>
            <person name="Steindorff A."/>
            <person name="Ohm R.A."/>
            <person name="Martin F."/>
            <person name="Silar P."/>
            <person name="Natvig D.O."/>
            <person name="Lalanne C."/>
            <person name="Gautier V."/>
            <person name="Ament-Velasquez S.L."/>
            <person name="Kruys A."/>
            <person name="Hutchinson M.I."/>
            <person name="Powell A.J."/>
            <person name="Barry K."/>
            <person name="Miller A.N."/>
            <person name="Grigoriev I.V."/>
            <person name="Debuchy R."/>
            <person name="Gladieux P."/>
            <person name="Hiltunen Thoren M."/>
            <person name="Johannesson H."/>
        </authorList>
    </citation>
    <scope>NUCLEOTIDE SEQUENCE</scope>
    <source>
        <strain evidence="13">CBS 141.50</strain>
    </source>
</reference>
<name>A0AAN6V683_9PEZI</name>
<comment type="caution">
    <text evidence="13">The sequence shown here is derived from an EMBL/GenBank/DDBJ whole genome shotgun (WGS) entry which is preliminary data.</text>
</comment>
<dbReference type="PROSITE" id="PS51873">
    <property type="entry name" value="TRIAD"/>
    <property type="match status" value="1"/>
</dbReference>
<reference evidence="13" key="2">
    <citation type="submission" date="2023-05" db="EMBL/GenBank/DDBJ databases">
        <authorList>
            <consortium name="Lawrence Berkeley National Laboratory"/>
            <person name="Steindorff A."/>
            <person name="Hensen N."/>
            <person name="Bonometti L."/>
            <person name="Westerberg I."/>
            <person name="Brannstrom I.O."/>
            <person name="Guillou S."/>
            <person name="Cros-Aarteil S."/>
            <person name="Calhoun S."/>
            <person name="Haridas S."/>
            <person name="Kuo A."/>
            <person name="Mondo S."/>
            <person name="Pangilinan J."/>
            <person name="Riley R."/>
            <person name="Labutti K."/>
            <person name="Andreopoulos B."/>
            <person name="Lipzen A."/>
            <person name="Chen C."/>
            <person name="Yanf M."/>
            <person name="Daum C."/>
            <person name="Ng V."/>
            <person name="Clum A."/>
            <person name="Ohm R."/>
            <person name="Martin F."/>
            <person name="Silar P."/>
            <person name="Natvig D."/>
            <person name="Lalanne C."/>
            <person name="Gautier V."/>
            <person name="Ament-Velasquez S.L."/>
            <person name="Kruys A."/>
            <person name="Hutchinson M.I."/>
            <person name="Powell A.J."/>
            <person name="Barry K."/>
            <person name="Miller A.N."/>
            <person name="Grigoriev I.V."/>
            <person name="Debuchy R."/>
            <person name="Gladieux P."/>
            <person name="Thoren M.H."/>
            <person name="Johannesson H."/>
        </authorList>
    </citation>
    <scope>NUCLEOTIDE SEQUENCE</scope>
    <source>
        <strain evidence="13">CBS 141.50</strain>
    </source>
</reference>
<dbReference type="EMBL" id="MU853568">
    <property type="protein sequence ID" value="KAK4145540.1"/>
    <property type="molecule type" value="Genomic_DNA"/>
</dbReference>